<organism evidence="1 2">
    <name type="scientific">Molossus molossus</name>
    <name type="common">Pallas' mastiff bat</name>
    <name type="synonym">Vespertilio molossus</name>
    <dbReference type="NCBI Taxonomy" id="27622"/>
    <lineage>
        <taxon>Eukaryota</taxon>
        <taxon>Metazoa</taxon>
        <taxon>Chordata</taxon>
        <taxon>Craniata</taxon>
        <taxon>Vertebrata</taxon>
        <taxon>Euteleostomi</taxon>
        <taxon>Mammalia</taxon>
        <taxon>Eutheria</taxon>
        <taxon>Laurasiatheria</taxon>
        <taxon>Chiroptera</taxon>
        <taxon>Yangochiroptera</taxon>
        <taxon>Molossidae</taxon>
        <taxon>Molossus</taxon>
    </lineage>
</organism>
<comment type="caution">
    <text evidence="1">The sequence shown here is derived from an EMBL/GenBank/DDBJ whole genome shotgun (WGS) entry which is preliminary data.</text>
</comment>
<proteinExistence type="predicted"/>
<keyword evidence="2" id="KW-1185">Reference proteome</keyword>
<evidence type="ECO:0000313" key="1">
    <source>
        <dbReference type="EMBL" id="KAF6408450.1"/>
    </source>
</evidence>
<accession>A0A7J8CC76</accession>
<evidence type="ECO:0000313" key="2">
    <source>
        <dbReference type="Proteomes" id="UP000550707"/>
    </source>
</evidence>
<name>A0A7J8CC76_MOLMO</name>
<dbReference type="AlphaFoldDB" id="A0A7J8CC76"/>
<dbReference type="Gene3D" id="3.40.50.720">
    <property type="entry name" value="NAD(P)-binding Rossmann-like Domain"/>
    <property type="match status" value="1"/>
</dbReference>
<protein>
    <submittedName>
        <fullName evidence="1">WW domain containing oxidoreductase</fullName>
    </submittedName>
</protein>
<dbReference type="EMBL" id="JACASF010000021">
    <property type="protein sequence ID" value="KAF6408450.1"/>
    <property type="molecule type" value="Genomic_DNA"/>
</dbReference>
<reference evidence="1 2" key="1">
    <citation type="journal article" date="2020" name="Nature">
        <title>Six reference-quality genomes reveal evolution of bat adaptations.</title>
        <authorList>
            <person name="Jebb D."/>
            <person name="Huang Z."/>
            <person name="Pippel M."/>
            <person name="Hughes G.M."/>
            <person name="Lavrichenko K."/>
            <person name="Devanna P."/>
            <person name="Winkler S."/>
            <person name="Jermiin L.S."/>
            <person name="Skirmuntt E.C."/>
            <person name="Katzourakis A."/>
            <person name="Burkitt-Gray L."/>
            <person name="Ray D.A."/>
            <person name="Sullivan K.A.M."/>
            <person name="Roscito J.G."/>
            <person name="Kirilenko B.M."/>
            <person name="Davalos L.M."/>
            <person name="Corthals A.P."/>
            <person name="Power M.L."/>
            <person name="Jones G."/>
            <person name="Ransome R.D."/>
            <person name="Dechmann D.K.N."/>
            <person name="Locatelli A.G."/>
            <person name="Puechmaille S.J."/>
            <person name="Fedrigo O."/>
            <person name="Jarvis E.D."/>
            <person name="Hiller M."/>
            <person name="Vernes S.C."/>
            <person name="Myers E.W."/>
            <person name="Teeling E.C."/>
        </authorList>
    </citation>
    <scope>NUCLEOTIDE SEQUENCE [LARGE SCALE GENOMIC DNA]</scope>
    <source>
        <strain evidence="1">MMolMol1</strain>
        <tissue evidence="1">Muscle</tissue>
    </source>
</reference>
<dbReference type="Proteomes" id="UP000550707">
    <property type="component" value="Unassembled WGS sequence"/>
</dbReference>
<sequence>MAGDIPVLSSPSASISYQALCTDSARVIGDDPPSPAVGETVNRKGMSEVFHTCEAVLGKEVYPCGKRSICRHIAQQQGAATTVYCAAAPELEGLGGMYFNSCCRCLPSAEAQSEETARALWALSERLIREGLGSQAS</sequence>
<gene>
    <name evidence="1" type="ORF">HJG59_019621</name>
</gene>